<dbReference type="RefSeq" id="WP_345697219.1">
    <property type="nucleotide sequence ID" value="NZ_BAABIS010000001.1"/>
</dbReference>
<name>A0ABP9DKG1_9ACTN</name>
<comment type="caution">
    <text evidence="1">The sequence shown here is derived from an EMBL/GenBank/DDBJ whole genome shotgun (WGS) entry which is preliminary data.</text>
</comment>
<dbReference type="InterPro" id="IPR010033">
    <property type="entry name" value="HAD_SF_ppase_IIIC"/>
</dbReference>
<proteinExistence type="predicted"/>
<evidence type="ECO:0000313" key="2">
    <source>
        <dbReference type="Proteomes" id="UP001501752"/>
    </source>
</evidence>
<gene>
    <name evidence="1" type="ORF">GCM10023235_28730</name>
</gene>
<dbReference type="InterPro" id="IPR036412">
    <property type="entry name" value="HAD-like_sf"/>
</dbReference>
<dbReference type="Gene3D" id="3.40.50.1000">
    <property type="entry name" value="HAD superfamily/HAD-like"/>
    <property type="match status" value="1"/>
</dbReference>
<sequence>MTVTATTPLAELRALKRAGLGGQAPRVRELLAGLRAAGDPLDLEAAGSLLAGRATREQLAASGAFTARPIALLGSSTLDALPPLLTATLVADGVLPEIRSAGFNQWRFEILAGAPTLKDLGPQVTALLLDETAVFDGVADRLDLAEVERRCAALPAELAGWARACRETLGGLVVLATVPLTPLTRDRRVDYPGKARLAAAWHRMNAAILDLAAPADSVLVLDLDGVAAHGRGGAVRAGDRMRHAAGQAYAPEFLAAYAEELGRVVKAGLGRAAKCLVLDLDHTLWGGVVGDDGVAGLRLGGAYPGSAHRELQELAADLKQQGVMLAVCSKNEEAIAREAVDTHPEMALRTGDFVAFSADWQPKPGNVAAMAERLNIGADAMVFVDDNPVERGLMRELLPQVATVELPVDPAGYAAVLAARGDFNVLSLTEEDRTRTELYRARAARAELADAAGSLEDYLAGLESELTVQPLDGLNSARIVQLFGKTNQFNLTGRRFTADEVAGGGLDFFAARLTDRFGDNGLIAALALGRDADGARTVENFVLSCRVFSRQVETALLALVLRAAAAEGAGEVRARYVETAKNRQFARFYPDHGFAAAGEEPGAYRHTLRELPELPRWIRINGQQEAFRVV</sequence>
<dbReference type="SUPFAM" id="SSF56784">
    <property type="entry name" value="HAD-like"/>
    <property type="match status" value="1"/>
</dbReference>
<dbReference type="NCBIfam" id="TIGR01681">
    <property type="entry name" value="HAD-SF-IIIC"/>
    <property type="match status" value="1"/>
</dbReference>
<keyword evidence="2" id="KW-1185">Reference proteome</keyword>
<accession>A0ABP9DKG1</accession>
<dbReference type="InterPro" id="IPR023214">
    <property type="entry name" value="HAD_sf"/>
</dbReference>
<evidence type="ECO:0000313" key="1">
    <source>
        <dbReference type="EMBL" id="GAA4850041.1"/>
    </source>
</evidence>
<reference evidence="2" key="1">
    <citation type="journal article" date="2019" name="Int. J. Syst. Evol. Microbiol.">
        <title>The Global Catalogue of Microorganisms (GCM) 10K type strain sequencing project: providing services to taxonomists for standard genome sequencing and annotation.</title>
        <authorList>
            <consortium name="The Broad Institute Genomics Platform"/>
            <consortium name="The Broad Institute Genome Sequencing Center for Infectious Disease"/>
            <person name="Wu L."/>
            <person name="Ma J."/>
        </authorList>
    </citation>
    <scope>NUCLEOTIDE SEQUENCE [LARGE SCALE GENOMIC DNA]</scope>
    <source>
        <strain evidence="2">JCM 13006</strain>
    </source>
</reference>
<dbReference type="InterPro" id="IPR036514">
    <property type="entry name" value="SGNH_hydro_sf"/>
</dbReference>
<dbReference type="EMBL" id="BAABIS010000001">
    <property type="protein sequence ID" value="GAA4850041.1"/>
    <property type="molecule type" value="Genomic_DNA"/>
</dbReference>
<dbReference type="NCBIfam" id="TIGR01686">
    <property type="entry name" value="FkbH"/>
    <property type="match status" value="1"/>
</dbReference>
<organism evidence="1 2">
    <name type="scientific">Kitasatospora terrestris</name>
    <dbReference type="NCBI Taxonomy" id="258051"/>
    <lineage>
        <taxon>Bacteria</taxon>
        <taxon>Bacillati</taxon>
        <taxon>Actinomycetota</taxon>
        <taxon>Actinomycetes</taxon>
        <taxon>Kitasatosporales</taxon>
        <taxon>Streptomycetaceae</taxon>
        <taxon>Kitasatospora</taxon>
    </lineage>
</organism>
<dbReference type="Proteomes" id="UP001501752">
    <property type="component" value="Unassembled WGS sequence"/>
</dbReference>
<protein>
    <submittedName>
        <fullName evidence="1">HAD-IIIC family phosphatase</fullName>
    </submittedName>
</protein>
<dbReference type="Gene3D" id="3.40.50.1110">
    <property type="entry name" value="SGNH hydrolase"/>
    <property type="match status" value="1"/>
</dbReference>
<dbReference type="InterPro" id="IPR010037">
    <property type="entry name" value="FkbH_domain"/>
</dbReference>